<evidence type="ECO:0000256" key="1">
    <source>
        <dbReference type="SAM" id="MobiDB-lite"/>
    </source>
</evidence>
<evidence type="ECO:0000313" key="3">
    <source>
        <dbReference type="Proteomes" id="UP000078542"/>
    </source>
</evidence>
<name>A0A195CCE7_9HYME</name>
<feature type="compositionally biased region" description="Polar residues" evidence="1">
    <location>
        <begin position="67"/>
        <end position="77"/>
    </location>
</feature>
<organism evidence="2 3">
    <name type="scientific">Cyphomyrmex costatus</name>
    <dbReference type="NCBI Taxonomy" id="456900"/>
    <lineage>
        <taxon>Eukaryota</taxon>
        <taxon>Metazoa</taxon>
        <taxon>Ecdysozoa</taxon>
        <taxon>Arthropoda</taxon>
        <taxon>Hexapoda</taxon>
        <taxon>Insecta</taxon>
        <taxon>Pterygota</taxon>
        <taxon>Neoptera</taxon>
        <taxon>Endopterygota</taxon>
        <taxon>Hymenoptera</taxon>
        <taxon>Apocrita</taxon>
        <taxon>Aculeata</taxon>
        <taxon>Formicoidea</taxon>
        <taxon>Formicidae</taxon>
        <taxon>Myrmicinae</taxon>
        <taxon>Cyphomyrmex</taxon>
    </lineage>
</organism>
<feature type="region of interest" description="Disordered" evidence="1">
    <location>
        <begin position="51"/>
        <end position="100"/>
    </location>
</feature>
<feature type="compositionally biased region" description="Basic and acidic residues" evidence="1">
    <location>
        <begin position="78"/>
        <end position="100"/>
    </location>
</feature>
<evidence type="ECO:0000313" key="2">
    <source>
        <dbReference type="EMBL" id="KYM98482.1"/>
    </source>
</evidence>
<sequence>MTFVSTSKNVLRTVTKTTTAGCGCVCRADYRSAVVAAIAFSDKAIKREGIKRDKGSYKAAPGKKKTSASSRKGGSTSVEERRKTDERREDGREDLCLEVE</sequence>
<gene>
    <name evidence="2" type="ORF">ALC62_10839</name>
</gene>
<keyword evidence="3" id="KW-1185">Reference proteome</keyword>
<accession>A0A195CCE7</accession>
<dbReference type="EMBL" id="KQ977957">
    <property type="protein sequence ID" value="KYM98482.1"/>
    <property type="molecule type" value="Genomic_DNA"/>
</dbReference>
<reference evidence="2 3" key="1">
    <citation type="submission" date="2016-03" db="EMBL/GenBank/DDBJ databases">
        <title>Cyphomyrmex costatus WGS genome.</title>
        <authorList>
            <person name="Nygaard S."/>
            <person name="Hu H."/>
            <person name="Boomsma J."/>
            <person name="Zhang G."/>
        </authorList>
    </citation>
    <scope>NUCLEOTIDE SEQUENCE [LARGE SCALE GENOMIC DNA]</scope>
    <source>
        <strain evidence="2">MS0001</strain>
        <tissue evidence="2">Whole body</tissue>
    </source>
</reference>
<proteinExistence type="predicted"/>
<protein>
    <submittedName>
        <fullName evidence="2">Uncharacterized protein</fullName>
    </submittedName>
</protein>
<dbReference type="Proteomes" id="UP000078542">
    <property type="component" value="Unassembled WGS sequence"/>
</dbReference>
<dbReference type="AlphaFoldDB" id="A0A195CCE7"/>